<gene>
    <name evidence="1" type="ORF">MYCIT1_LOCUS13315</name>
</gene>
<organism evidence="1 2">
    <name type="scientific">Mycena citricolor</name>
    <dbReference type="NCBI Taxonomy" id="2018698"/>
    <lineage>
        <taxon>Eukaryota</taxon>
        <taxon>Fungi</taxon>
        <taxon>Dikarya</taxon>
        <taxon>Basidiomycota</taxon>
        <taxon>Agaricomycotina</taxon>
        <taxon>Agaricomycetes</taxon>
        <taxon>Agaricomycetidae</taxon>
        <taxon>Agaricales</taxon>
        <taxon>Marasmiineae</taxon>
        <taxon>Mycenaceae</taxon>
        <taxon>Mycena</taxon>
    </lineage>
</organism>
<accession>A0AAD2H8S7</accession>
<keyword evidence="2" id="KW-1185">Reference proteome</keyword>
<reference evidence="1" key="1">
    <citation type="submission" date="2023-11" db="EMBL/GenBank/DDBJ databases">
        <authorList>
            <person name="De Vega J J."/>
            <person name="De Vega J J."/>
        </authorList>
    </citation>
    <scope>NUCLEOTIDE SEQUENCE</scope>
</reference>
<comment type="caution">
    <text evidence="1">The sequence shown here is derived from an EMBL/GenBank/DDBJ whole genome shotgun (WGS) entry which is preliminary data.</text>
</comment>
<protein>
    <submittedName>
        <fullName evidence="1">Uncharacterized protein</fullName>
    </submittedName>
</protein>
<proteinExistence type="predicted"/>
<dbReference type="EMBL" id="CAVNYO010000149">
    <property type="protein sequence ID" value="CAK5269522.1"/>
    <property type="molecule type" value="Genomic_DNA"/>
</dbReference>
<sequence length="60" mass="6453">MVTSTRGGSESVDVLGNHVSQQRKVSAVRIRVRPSFVRSGAWALCRRAVQAALPCANSQT</sequence>
<evidence type="ECO:0000313" key="1">
    <source>
        <dbReference type="EMBL" id="CAK5269522.1"/>
    </source>
</evidence>
<evidence type="ECO:0000313" key="2">
    <source>
        <dbReference type="Proteomes" id="UP001295794"/>
    </source>
</evidence>
<dbReference type="AlphaFoldDB" id="A0AAD2H8S7"/>
<dbReference type="Proteomes" id="UP001295794">
    <property type="component" value="Unassembled WGS sequence"/>
</dbReference>
<name>A0AAD2H8S7_9AGAR</name>